<dbReference type="KEGG" id="rain:Rai3103_16570"/>
<evidence type="ECO:0008006" key="5">
    <source>
        <dbReference type="Google" id="ProtNLM"/>
    </source>
</evidence>
<sequence length="230" mass="24574">MAVVWATLVGAVLALLMLLFAVDYYPRSAVGLGDQWVANLVPPTAAMAVLAVAQTAVLALVERRFGAALARSQVLNQVLGRLNALAVTIYLWHGPIIALAIGLLYPFALHYRAAAPVLMGRPVILALAVPLMIGLFPLISLVERGLVPDLGDEPRKRLAIAAMALLILGFWLIYHAGTVLHPGAPRATAGVLCFSVGALMFRDASRRARHHVRRSHDGPNDESAVHPGRA</sequence>
<keyword evidence="2" id="KW-0472">Membrane</keyword>
<dbReference type="AlphaFoldDB" id="A0A5Q2FEY6"/>
<protein>
    <recommendedName>
        <fullName evidence="5">Acyltransferase family protein</fullName>
    </recommendedName>
</protein>
<feature type="transmembrane region" description="Helical" evidence="2">
    <location>
        <begin position="45"/>
        <end position="61"/>
    </location>
</feature>
<feature type="transmembrane region" description="Helical" evidence="2">
    <location>
        <begin position="158"/>
        <end position="177"/>
    </location>
</feature>
<feature type="transmembrane region" description="Helical" evidence="2">
    <location>
        <begin position="124"/>
        <end position="146"/>
    </location>
</feature>
<feature type="transmembrane region" description="Helical" evidence="2">
    <location>
        <begin position="183"/>
        <end position="201"/>
    </location>
</feature>
<dbReference type="EMBL" id="CP045725">
    <property type="protein sequence ID" value="QGF24961.1"/>
    <property type="molecule type" value="Genomic_DNA"/>
</dbReference>
<evidence type="ECO:0000256" key="2">
    <source>
        <dbReference type="SAM" id="Phobius"/>
    </source>
</evidence>
<name>A0A5Q2FEY6_9ACTN</name>
<proteinExistence type="predicted"/>
<gene>
    <name evidence="3" type="ORF">Rai3103_16570</name>
</gene>
<feature type="region of interest" description="Disordered" evidence="1">
    <location>
        <begin position="210"/>
        <end position="230"/>
    </location>
</feature>
<evidence type="ECO:0000256" key="1">
    <source>
        <dbReference type="SAM" id="MobiDB-lite"/>
    </source>
</evidence>
<keyword evidence="2" id="KW-1133">Transmembrane helix</keyword>
<dbReference type="Proteomes" id="UP000386847">
    <property type="component" value="Chromosome"/>
</dbReference>
<evidence type="ECO:0000313" key="3">
    <source>
        <dbReference type="EMBL" id="QGF24961.1"/>
    </source>
</evidence>
<organism evidence="3 4">
    <name type="scientific">Raineyella fluvialis</name>
    <dbReference type="NCBI Taxonomy" id="2662261"/>
    <lineage>
        <taxon>Bacteria</taxon>
        <taxon>Bacillati</taxon>
        <taxon>Actinomycetota</taxon>
        <taxon>Actinomycetes</taxon>
        <taxon>Propionibacteriales</taxon>
        <taxon>Propionibacteriaceae</taxon>
        <taxon>Raineyella</taxon>
    </lineage>
</organism>
<keyword evidence="2" id="KW-0812">Transmembrane</keyword>
<accession>A0A5Q2FEY6</accession>
<reference evidence="3 4" key="1">
    <citation type="submission" date="2019-10" db="EMBL/GenBank/DDBJ databases">
        <title>Genomic analysis of Raineyella sp. CBA3103.</title>
        <authorList>
            <person name="Roh S.W."/>
        </authorList>
    </citation>
    <scope>NUCLEOTIDE SEQUENCE [LARGE SCALE GENOMIC DNA]</scope>
    <source>
        <strain evidence="3 4">CBA3103</strain>
    </source>
</reference>
<keyword evidence="4" id="KW-1185">Reference proteome</keyword>
<feature type="transmembrane region" description="Helical" evidence="2">
    <location>
        <begin position="82"/>
        <end position="104"/>
    </location>
</feature>
<evidence type="ECO:0000313" key="4">
    <source>
        <dbReference type="Proteomes" id="UP000386847"/>
    </source>
</evidence>